<keyword evidence="3" id="KW-1185">Reference proteome</keyword>
<reference evidence="2 3" key="1">
    <citation type="submission" date="2024-04" db="EMBL/GenBank/DDBJ databases">
        <authorList>
            <person name="Fracassetti M."/>
        </authorList>
    </citation>
    <scope>NUCLEOTIDE SEQUENCE [LARGE SCALE GENOMIC DNA]</scope>
</reference>
<feature type="region of interest" description="Disordered" evidence="1">
    <location>
        <begin position="65"/>
        <end position="88"/>
    </location>
</feature>
<name>A0AAV2DA15_9ROSI</name>
<gene>
    <name evidence="2" type="ORF">LTRI10_LOCUS12821</name>
</gene>
<dbReference type="EMBL" id="OZ034815">
    <property type="protein sequence ID" value="CAL1370715.1"/>
    <property type="molecule type" value="Genomic_DNA"/>
</dbReference>
<sequence>MGVLARFSGEIQRIPASVGRINRPWLGRARCKFARVGRHGHAEEYHTAVPVALLAVWNLSRARTANGKNPHGRARRRVARVGQTARPGQSTRPCELHFWPCGNCRGLTRPGNNIHTAVLEYGLAVRAAGRPNSICFHPKTTFDSGTSQD</sequence>
<evidence type="ECO:0000313" key="3">
    <source>
        <dbReference type="Proteomes" id="UP001497516"/>
    </source>
</evidence>
<dbReference type="Proteomes" id="UP001497516">
    <property type="component" value="Chromosome 2"/>
</dbReference>
<dbReference type="AlphaFoldDB" id="A0AAV2DA15"/>
<proteinExistence type="predicted"/>
<accession>A0AAV2DA15</accession>
<protein>
    <submittedName>
        <fullName evidence="2">Uncharacterized protein</fullName>
    </submittedName>
</protein>
<feature type="compositionally biased region" description="Basic residues" evidence="1">
    <location>
        <begin position="70"/>
        <end position="79"/>
    </location>
</feature>
<evidence type="ECO:0000313" key="2">
    <source>
        <dbReference type="EMBL" id="CAL1370715.1"/>
    </source>
</evidence>
<evidence type="ECO:0000256" key="1">
    <source>
        <dbReference type="SAM" id="MobiDB-lite"/>
    </source>
</evidence>
<organism evidence="2 3">
    <name type="scientific">Linum trigynum</name>
    <dbReference type="NCBI Taxonomy" id="586398"/>
    <lineage>
        <taxon>Eukaryota</taxon>
        <taxon>Viridiplantae</taxon>
        <taxon>Streptophyta</taxon>
        <taxon>Embryophyta</taxon>
        <taxon>Tracheophyta</taxon>
        <taxon>Spermatophyta</taxon>
        <taxon>Magnoliopsida</taxon>
        <taxon>eudicotyledons</taxon>
        <taxon>Gunneridae</taxon>
        <taxon>Pentapetalae</taxon>
        <taxon>rosids</taxon>
        <taxon>fabids</taxon>
        <taxon>Malpighiales</taxon>
        <taxon>Linaceae</taxon>
        <taxon>Linum</taxon>
    </lineage>
</organism>